<accession>A0A918H026</accession>
<protein>
    <submittedName>
        <fullName evidence="2">Uncharacterized protein</fullName>
    </submittedName>
</protein>
<comment type="caution">
    <text evidence="2">The sequence shown here is derived from an EMBL/GenBank/DDBJ whole genome shotgun (WGS) entry which is preliminary data.</text>
</comment>
<dbReference type="EMBL" id="BMSA01000001">
    <property type="protein sequence ID" value="GGT28806.1"/>
    <property type="molecule type" value="Genomic_DNA"/>
</dbReference>
<organism evidence="2 3">
    <name type="scientific">Streptomyces phaeofaciens</name>
    <dbReference type="NCBI Taxonomy" id="68254"/>
    <lineage>
        <taxon>Bacteria</taxon>
        <taxon>Bacillati</taxon>
        <taxon>Actinomycetota</taxon>
        <taxon>Actinomycetes</taxon>
        <taxon>Kitasatosporales</taxon>
        <taxon>Streptomycetaceae</taxon>
        <taxon>Streptomyces</taxon>
    </lineage>
</organism>
<evidence type="ECO:0000256" key="1">
    <source>
        <dbReference type="SAM" id="MobiDB-lite"/>
    </source>
</evidence>
<name>A0A918H026_9ACTN</name>
<sequence>MPAGAVEGDGEVQRGNGGRGHEGAFLEIRTRAHVTHAMGCRFGERVSGTTERAGHALEVYVRPGGQVHGVEGVRHGRHLPLSGARRRLSHLVIGHNARAPPGVPGGAGAGQELSRGRPGGFTSDLATASSERL</sequence>
<evidence type="ECO:0000313" key="3">
    <source>
        <dbReference type="Proteomes" id="UP000646776"/>
    </source>
</evidence>
<feature type="region of interest" description="Disordered" evidence="1">
    <location>
        <begin position="1"/>
        <end position="21"/>
    </location>
</feature>
<feature type="compositionally biased region" description="Polar residues" evidence="1">
    <location>
        <begin position="124"/>
        <end position="133"/>
    </location>
</feature>
<reference evidence="2" key="1">
    <citation type="journal article" date="2014" name="Int. J. Syst. Evol. Microbiol.">
        <title>Complete genome sequence of Corynebacterium casei LMG S-19264T (=DSM 44701T), isolated from a smear-ripened cheese.</title>
        <authorList>
            <consortium name="US DOE Joint Genome Institute (JGI-PGF)"/>
            <person name="Walter F."/>
            <person name="Albersmeier A."/>
            <person name="Kalinowski J."/>
            <person name="Ruckert C."/>
        </authorList>
    </citation>
    <scope>NUCLEOTIDE SEQUENCE</scope>
    <source>
        <strain evidence="2">JCM 4125</strain>
    </source>
</reference>
<evidence type="ECO:0000313" key="2">
    <source>
        <dbReference type="EMBL" id="GGT28806.1"/>
    </source>
</evidence>
<dbReference type="Proteomes" id="UP000646776">
    <property type="component" value="Unassembled WGS sequence"/>
</dbReference>
<gene>
    <name evidence="2" type="ORF">GCM10010226_00530</name>
</gene>
<feature type="region of interest" description="Disordered" evidence="1">
    <location>
        <begin position="95"/>
        <end position="133"/>
    </location>
</feature>
<proteinExistence type="predicted"/>
<keyword evidence="3" id="KW-1185">Reference proteome</keyword>
<reference evidence="2" key="2">
    <citation type="submission" date="2020-09" db="EMBL/GenBank/DDBJ databases">
        <authorList>
            <person name="Sun Q."/>
            <person name="Ohkuma M."/>
        </authorList>
    </citation>
    <scope>NUCLEOTIDE SEQUENCE</scope>
    <source>
        <strain evidence="2">JCM 4125</strain>
    </source>
</reference>
<dbReference type="AlphaFoldDB" id="A0A918H026"/>